<evidence type="ECO:0000259" key="4">
    <source>
        <dbReference type="Pfam" id="PF11827"/>
    </source>
</evidence>
<dbReference type="InterPro" id="IPR051909">
    <property type="entry name" value="MFP_Cation_Efflux"/>
</dbReference>
<evidence type="ECO:0000259" key="7">
    <source>
        <dbReference type="Pfam" id="PF25919"/>
    </source>
</evidence>
<dbReference type="Pfam" id="PF25869">
    <property type="entry name" value="3HB_CusB"/>
    <property type="match status" value="1"/>
</dbReference>
<evidence type="ECO:0000259" key="8">
    <source>
        <dbReference type="Pfam" id="PF25954"/>
    </source>
</evidence>
<feature type="domain" description="Heavy metal binding" evidence="5">
    <location>
        <begin position="48"/>
        <end position="73"/>
    </location>
</feature>
<dbReference type="NCBIfam" id="TIGR01730">
    <property type="entry name" value="RND_mfp"/>
    <property type="match status" value="1"/>
</dbReference>
<evidence type="ECO:0000313" key="11">
    <source>
        <dbReference type="Proteomes" id="UP000636010"/>
    </source>
</evidence>
<evidence type="ECO:0000313" key="10">
    <source>
        <dbReference type="EMBL" id="GGC33535.1"/>
    </source>
</evidence>
<dbReference type="Pfam" id="PF25954">
    <property type="entry name" value="Beta-barrel_RND_2"/>
    <property type="match status" value="1"/>
</dbReference>
<dbReference type="PANTHER" id="PTHR30097">
    <property type="entry name" value="CATION EFFLUX SYSTEM PROTEIN CUSB"/>
    <property type="match status" value="1"/>
</dbReference>
<dbReference type="InterPro" id="IPR058790">
    <property type="entry name" value="BSH_CusB"/>
</dbReference>
<evidence type="ECO:0000259" key="9">
    <source>
        <dbReference type="Pfam" id="PF25975"/>
    </source>
</evidence>
<feature type="domain" description="CzcB-like C-terminal circularly permuted SH3-like" evidence="9">
    <location>
        <begin position="334"/>
        <end position="392"/>
    </location>
</feature>
<dbReference type="Pfam" id="PF19335">
    <property type="entry name" value="HMBD"/>
    <property type="match status" value="1"/>
</dbReference>
<dbReference type="Pfam" id="PF11827">
    <property type="entry name" value="DUF3347"/>
    <property type="match status" value="1"/>
</dbReference>
<dbReference type="Pfam" id="PF25975">
    <property type="entry name" value="CzcB_C"/>
    <property type="match status" value="1"/>
</dbReference>
<keyword evidence="3" id="KW-0812">Transmembrane</keyword>
<dbReference type="EMBL" id="BMEC01000005">
    <property type="protein sequence ID" value="GGC33535.1"/>
    <property type="molecule type" value="Genomic_DNA"/>
</dbReference>
<name>A0ABQ1M5J9_9BACT</name>
<dbReference type="InterPro" id="IPR045800">
    <property type="entry name" value="HMBD"/>
</dbReference>
<feature type="domain" description="DUF3347" evidence="4">
    <location>
        <begin position="432"/>
        <end position="519"/>
    </location>
</feature>
<evidence type="ECO:0000259" key="6">
    <source>
        <dbReference type="Pfam" id="PF25869"/>
    </source>
</evidence>
<protein>
    <recommendedName>
        <fullName evidence="12">Efflux RND transporter periplasmic adaptor subunit</fullName>
    </recommendedName>
</protein>
<comment type="similarity">
    <text evidence="1">Belongs to the membrane fusion protein (MFP) (TC 8.A.1) family.</text>
</comment>
<dbReference type="InterPro" id="IPR058649">
    <property type="entry name" value="CzcB_C"/>
</dbReference>
<evidence type="ECO:0000259" key="5">
    <source>
        <dbReference type="Pfam" id="PF19335"/>
    </source>
</evidence>
<dbReference type="Gene3D" id="2.40.30.170">
    <property type="match status" value="1"/>
</dbReference>
<dbReference type="Gene3D" id="6.10.140.730">
    <property type="match status" value="1"/>
</dbReference>
<dbReference type="Proteomes" id="UP000636010">
    <property type="component" value="Unassembled WGS sequence"/>
</dbReference>
<dbReference type="PANTHER" id="PTHR30097:SF4">
    <property type="entry name" value="SLR6042 PROTEIN"/>
    <property type="match status" value="1"/>
</dbReference>
<keyword evidence="3" id="KW-1133">Transmembrane helix</keyword>
<sequence length="567" mass="62861">MKTNINNILKATGILIAGVLLGWLIFGGEKNNEEAVHDHSISNAAEIWTCSMHPQVRSNEPGECPICGMDLIPLAVEDSEANPAVYQMSESAMKLANVQTIRVGSTEAGQKVRLNGKIQIDERNTYTQSSHFPGRIEQLMVNFTGESVKKGQTLAKIYSPELVAAQEELLQAASIKESQPQLFEAAKRKFNNWRIGENQINEIISSGKVKQVFPLKADISGIVTNKMVELGDYVESGVPIYEISDLSKLWVLFDVYESELGWIKEGSEVTYTVKSLPGRSFDGKISFIDPLINSQSRVATARVEISNKEGLLKPQMFVSGVIENPVEQGNDEIIIPQSAVLWTGKRSVVYMQESGGFKMREVTLGTALGENYVVQEGLQRGEEIVINGAFTIDAAAELAGKPSMMSHENEQVDQHHLQEISIQEKKALLPLFEAYFEMKNALASDNNAGAKMGARNMSKAFTNLNNNDFSSNSKMVRRQISRVLEQTMEGLNDKQIEDVRKNFIAISEAMIALAKAFDPLDAPLYVQHCPMADNNVGADWLSREEEIINPYFGESMLSCGEVKWVIR</sequence>
<dbReference type="InterPro" id="IPR021782">
    <property type="entry name" value="DUF3347"/>
</dbReference>
<proteinExistence type="inferred from homology"/>
<reference evidence="11" key="1">
    <citation type="journal article" date="2019" name="Int. J. Syst. Evol. Microbiol.">
        <title>The Global Catalogue of Microorganisms (GCM) 10K type strain sequencing project: providing services to taxonomists for standard genome sequencing and annotation.</title>
        <authorList>
            <consortium name="The Broad Institute Genomics Platform"/>
            <consortium name="The Broad Institute Genome Sequencing Center for Infectious Disease"/>
            <person name="Wu L."/>
            <person name="Ma J."/>
        </authorList>
    </citation>
    <scope>NUCLEOTIDE SEQUENCE [LARGE SCALE GENOMIC DNA]</scope>
    <source>
        <strain evidence="11">CGMCC 1.10832</strain>
    </source>
</reference>
<feature type="domain" description="CusB-like barrel-sandwich hybrid" evidence="7">
    <location>
        <begin position="132"/>
        <end position="243"/>
    </location>
</feature>
<evidence type="ECO:0008006" key="12">
    <source>
        <dbReference type="Google" id="ProtNLM"/>
    </source>
</evidence>
<keyword evidence="3" id="KW-0472">Membrane</keyword>
<dbReference type="Pfam" id="PF25919">
    <property type="entry name" value="BSH_CusB"/>
    <property type="match status" value="1"/>
</dbReference>
<keyword evidence="11" id="KW-1185">Reference proteome</keyword>
<feature type="domain" description="CusB-like three alpha-helical bundle" evidence="6">
    <location>
        <begin position="161"/>
        <end position="210"/>
    </location>
</feature>
<evidence type="ECO:0000256" key="3">
    <source>
        <dbReference type="SAM" id="Phobius"/>
    </source>
</evidence>
<comment type="caution">
    <text evidence="10">The sequence shown here is derived from an EMBL/GenBank/DDBJ whole genome shotgun (WGS) entry which is preliminary data.</text>
</comment>
<evidence type="ECO:0000256" key="1">
    <source>
        <dbReference type="ARBA" id="ARBA00009477"/>
    </source>
</evidence>
<dbReference type="Gene3D" id="2.40.420.20">
    <property type="match status" value="1"/>
</dbReference>
<dbReference type="InterPro" id="IPR058792">
    <property type="entry name" value="Beta-barrel_RND_2"/>
</dbReference>
<dbReference type="SUPFAM" id="SSF111369">
    <property type="entry name" value="HlyD-like secretion proteins"/>
    <property type="match status" value="1"/>
</dbReference>
<dbReference type="Gene3D" id="2.40.50.100">
    <property type="match status" value="1"/>
</dbReference>
<dbReference type="InterPro" id="IPR058791">
    <property type="entry name" value="3HB_CusB"/>
</dbReference>
<feature type="transmembrane region" description="Helical" evidence="3">
    <location>
        <begin position="7"/>
        <end position="26"/>
    </location>
</feature>
<organism evidence="10 11">
    <name type="scientific">Marivirga lumbricoides</name>
    <dbReference type="NCBI Taxonomy" id="1046115"/>
    <lineage>
        <taxon>Bacteria</taxon>
        <taxon>Pseudomonadati</taxon>
        <taxon>Bacteroidota</taxon>
        <taxon>Cytophagia</taxon>
        <taxon>Cytophagales</taxon>
        <taxon>Marivirgaceae</taxon>
        <taxon>Marivirga</taxon>
    </lineage>
</organism>
<dbReference type="RefSeq" id="WP_188462658.1">
    <property type="nucleotide sequence ID" value="NZ_BAABHU010000005.1"/>
</dbReference>
<evidence type="ECO:0000256" key="2">
    <source>
        <dbReference type="ARBA" id="ARBA00022448"/>
    </source>
</evidence>
<keyword evidence="2" id="KW-0813">Transport</keyword>
<accession>A0ABQ1M5J9</accession>
<feature type="domain" description="CusB-like beta-barrel" evidence="8">
    <location>
        <begin position="248"/>
        <end position="319"/>
    </location>
</feature>
<gene>
    <name evidence="10" type="ORF">GCM10011506_18730</name>
</gene>
<dbReference type="InterPro" id="IPR006143">
    <property type="entry name" value="RND_pump_MFP"/>
</dbReference>